<feature type="domain" description="Endonuclease/exonuclease/phosphatase" evidence="1">
    <location>
        <begin position="4"/>
        <end position="220"/>
    </location>
</feature>
<dbReference type="GO" id="GO:0004519">
    <property type="term" value="F:endonuclease activity"/>
    <property type="evidence" value="ECO:0007669"/>
    <property type="project" value="UniProtKB-KW"/>
</dbReference>
<protein>
    <submittedName>
        <fullName evidence="2">Endonuclease/exonuclease/phosphatase family protein</fullName>
    </submittedName>
</protein>
<dbReference type="OrthoDB" id="9803914at2"/>
<reference evidence="2 3" key="1">
    <citation type="journal article" date="2017" name="Curr. Microbiol.">
        <title>Mucilaginibacter ginsenosidivorans sp. nov., Isolated from Soil of Ginseng Field.</title>
        <authorList>
            <person name="Kim M.M."/>
            <person name="Siddiqi M.Z."/>
            <person name="Im W.T."/>
        </authorList>
    </citation>
    <scope>NUCLEOTIDE SEQUENCE [LARGE SCALE GENOMIC DNA]</scope>
    <source>
        <strain evidence="2 3">Gsoil 3017</strain>
    </source>
</reference>
<accession>A0A5B8UPN6</accession>
<keyword evidence="2" id="KW-0378">Hydrolase</keyword>
<evidence type="ECO:0000313" key="2">
    <source>
        <dbReference type="EMBL" id="QEC61040.1"/>
    </source>
</evidence>
<dbReference type="RefSeq" id="WP_147029619.1">
    <property type="nucleotide sequence ID" value="NZ_CP042436.1"/>
</dbReference>
<proteinExistence type="predicted"/>
<dbReference type="KEGG" id="mgin:FRZ54_00080"/>
<keyword evidence="3" id="KW-1185">Reference proteome</keyword>
<organism evidence="2 3">
    <name type="scientific">Mucilaginibacter ginsenosidivorans</name>
    <dbReference type="NCBI Taxonomy" id="398053"/>
    <lineage>
        <taxon>Bacteria</taxon>
        <taxon>Pseudomonadati</taxon>
        <taxon>Bacteroidota</taxon>
        <taxon>Sphingobacteriia</taxon>
        <taxon>Sphingobacteriales</taxon>
        <taxon>Sphingobacteriaceae</taxon>
        <taxon>Mucilaginibacter</taxon>
    </lineage>
</organism>
<keyword evidence="2" id="KW-0269">Exonuclease</keyword>
<dbReference type="Pfam" id="PF03372">
    <property type="entry name" value="Exo_endo_phos"/>
    <property type="match status" value="1"/>
</dbReference>
<dbReference type="GO" id="GO:0004527">
    <property type="term" value="F:exonuclease activity"/>
    <property type="evidence" value="ECO:0007669"/>
    <property type="project" value="UniProtKB-KW"/>
</dbReference>
<dbReference type="Gene3D" id="3.60.10.10">
    <property type="entry name" value="Endonuclease/exonuclease/phosphatase"/>
    <property type="match status" value="1"/>
</dbReference>
<name>A0A5B8UPN6_9SPHI</name>
<keyword evidence="2" id="KW-0540">Nuclease</keyword>
<evidence type="ECO:0000313" key="3">
    <source>
        <dbReference type="Proteomes" id="UP000321479"/>
    </source>
</evidence>
<dbReference type="Proteomes" id="UP000321479">
    <property type="component" value="Chromosome"/>
</dbReference>
<gene>
    <name evidence="2" type="ORF">FRZ54_00080</name>
</gene>
<dbReference type="SUPFAM" id="SSF56219">
    <property type="entry name" value="DNase I-like"/>
    <property type="match status" value="1"/>
</dbReference>
<keyword evidence="2" id="KW-0255">Endonuclease</keyword>
<dbReference type="AlphaFoldDB" id="A0A5B8UPN6"/>
<sequence>MKIITWNCNMAYRNKAQFILAFQPDIVVVQECESPERLKFADDLPEPTDMIWHGENPHKGVGVFAYNGYKLKIHRSHNPDLKTIIPIKVTGGDRDFLLFAVWANNPQEKKFQYVGQIWKAVHHYERLLKRNPSIWAGDFNSNAIWDKPKREGNHTHLVKFLADRKIHSVYHQHYKQQHGLEAHPTYFLYRHQDKPYHMDYCFASMHFESEHVEVGTYEDWRNHSDHKPLIVRFKYMWRHCRHFYY</sequence>
<dbReference type="InterPro" id="IPR005135">
    <property type="entry name" value="Endo/exonuclease/phosphatase"/>
</dbReference>
<dbReference type="InterPro" id="IPR036691">
    <property type="entry name" value="Endo/exonu/phosph_ase_sf"/>
</dbReference>
<evidence type="ECO:0000259" key="1">
    <source>
        <dbReference type="Pfam" id="PF03372"/>
    </source>
</evidence>
<dbReference type="EMBL" id="CP042436">
    <property type="protein sequence ID" value="QEC61040.1"/>
    <property type="molecule type" value="Genomic_DNA"/>
</dbReference>